<evidence type="ECO:0000313" key="2">
    <source>
        <dbReference type="Proteomes" id="UP001309876"/>
    </source>
</evidence>
<dbReference type="Proteomes" id="UP001309876">
    <property type="component" value="Unassembled WGS sequence"/>
</dbReference>
<evidence type="ECO:0008006" key="3">
    <source>
        <dbReference type="Google" id="ProtNLM"/>
    </source>
</evidence>
<comment type="caution">
    <text evidence="1">The sequence shown here is derived from an EMBL/GenBank/DDBJ whole genome shotgun (WGS) entry which is preliminary data.</text>
</comment>
<sequence>MASPAQFFDPFFVAKPKLGKFAKSAPGRTAHLVKTEHGDTVQPITLQRTDELPIKGQGTIAVRSSAQNVLHFAIISDLAGGPSLHLEIGPRDILLFYEDAAGRNKIDYIDLKSRDASFLNIAAETTYWLSVDSNNGWLRYGKHFTNKTMTLIEATLKHKDQEGVMVWNDVEKYRWLETVKTIEVTQDKGNILSPVVSPVPIVMDLPPFVRTSDQITLSDIENGFFTAPINLPDACQKLYGNIAGAKIVLNDDDFPNFSDAIQHSCITPGCWAFEKLQEKANAGELGHDLAGTYLRITLGYNQGDSPGIPYVLEIWPASHHSPIHDHGDACAVIKVLHGAITCTWYESLETTAWIGQPATLSEGQITWISPEQYQIHKLQNDTATVCCTIQCYRYMKTDNVHYDGFNWRDDNGKSQKFVPNSDTTFTDFRNIMKAEWTATLSRNGTMEVS</sequence>
<protein>
    <recommendedName>
        <fullName evidence="3">Cysteine dioxygenase</fullName>
    </recommendedName>
</protein>
<dbReference type="Gene3D" id="2.60.120.10">
    <property type="entry name" value="Jelly Rolls"/>
    <property type="match status" value="1"/>
</dbReference>
<dbReference type="AlphaFoldDB" id="A0AAN7Y5B7"/>
<accession>A0AAN7Y5B7</accession>
<dbReference type="SUPFAM" id="SSF51182">
    <property type="entry name" value="RmlC-like cupins"/>
    <property type="match status" value="1"/>
</dbReference>
<dbReference type="InterPro" id="IPR011051">
    <property type="entry name" value="RmlC_Cupin_sf"/>
</dbReference>
<dbReference type="CDD" id="cd10548">
    <property type="entry name" value="cupin_CDO"/>
    <property type="match status" value="1"/>
</dbReference>
<keyword evidence="2" id="KW-1185">Reference proteome</keyword>
<reference evidence="1 2" key="1">
    <citation type="submission" date="2023-08" db="EMBL/GenBank/DDBJ databases">
        <title>Black Yeasts Isolated from many extreme environments.</title>
        <authorList>
            <person name="Coleine C."/>
            <person name="Stajich J.E."/>
            <person name="Selbmann L."/>
        </authorList>
    </citation>
    <scope>NUCLEOTIDE SEQUENCE [LARGE SCALE GENOMIC DNA]</scope>
    <source>
        <strain evidence="1 2">CCFEE 5910</strain>
    </source>
</reference>
<organism evidence="1 2">
    <name type="scientific">Lithohypha guttulata</name>
    <dbReference type="NCBI Taxonomy" id="1690604"/>
    <lineage>
        <taxon>Eukaryota</taxon>
        <taxon>Fungi</taxon>
        <taxon>Dikarya</taxon>
        <taxon>Ascomycota</taxon>
        <taxon>Pezizomycotina</taxon>
        <taxon>Eurotiomycetes</taxon>
        <taxon>Chaetothyriomycetidae</taxon>
        <taxon>Chaetothyriales</taxon>
        <taxon>Trichomeriaceae</taxon>
        <taxon>Lithohypha</taxon>
    </lineage>
</organism>
<dbReference type="EMBL" id="JAVRRJ010000007">
    <property type="protein sequence ID" value="KAK5083194.1"/>
    <property type="molecule type" value="Genomic_DNA"/>
</dbReference>
<gene>
    <name evidence="1" type="ORF">LTR05_007078</name>
</gene>
<proteinExistence type="predicted"/>
<dbReference type="InterPro" id="IPR014710">
    <property type="entry name" value="RmlC-like_jellyroll"/>
</dbReference>
<evidence type="ECO:0000313" key="1">
    <source>
        <dbReference type="EMBL" id="KAK5083194.1"/>
    </source>
</evidence>
<name>A0AAN7Y5B7_9EURO</name>